<evidence type="ECO:0000256" key="4">
    <source>
        <dbReference type="ARBA" id="ARBA00023136"/>
    </source>
</evidence>
<reference evidence="6" key="1">
    <citation type="submission" date="2022-07" db="EMBL/GenBank/DDBJ databases">
        <title>Taxonomy of Novel Oxalotrophic and Methylotrophic Bacteria.</title>
        <authorList>
            <person name="Sahin N."/>
            <person name="Tani A."/>
        </authorList>
    </citation>
    <scope>NUCLEOTIDE SEQUENCE</scope>
    <source>
        <strain evidence="6">Y10</strain>
    </source>
</reference>
<dbReference type="Proteomes" id="UP001143543">
    <property type="component" value="Unassembled WGS sequence"/>
</dbReference>
<dbReference type="InterPro" id="IPR019109">
    <property type="entry name" value="MamF_MmsF"/>
</dbReference>
<evidence type="ECO:0000256" key="1">
    <source>
        <dbReference type="ARBA" id="ARBA00004141"/>
    </source>
</evidence>
<evidence type="ECO:0000313" key="7">
    <source>
        <dbReference type="Proteomes" id="UP001143543"/>
    </source>
</evidence>
<sequence>MEEDKTLAIISYLTFLGTILAYFMNLEKRSELVFFHVRQMLGMFLIFLIAQIISYVNIYISLGFWLLNFACWCIGMVAAVQGKRQPIPIIGAYFQKWFHAIGKYNA</sequence>
<evidence type="ECO:0000313" key="6">
    <source>
        <dbReference type="EMBL" id="GLB49716.1"/>
    </source>
</evidence>
<dbReference type="RefSeq" id="WP_281765342.1">
    <property type="nucleotide sequence ID" value="NZ_BRVO01000002.1"/>
</dbReference>
<comment type="caution">
    <text evidence="6">The sequence shown here is derived from an EMBL/GenBank/DDBJ whole genome shotgun (WGS) entry which is preliminary data.</text>
</comment>
<dbReference type="EMBL" id="BRVO01000002">
    <property type="protein sequence ID" value="GLB49716.1"/>
    <property type="molecule type" value="Genomic_DNA"/>
</dbReference>
<evidence type="ECO:0000256" key="5">
    <source>
        <dbReference type="SAM" id="Phobius"/>
    </source>
</evidence>
<keyword evidence="3 5" id="KW-1133">Transmembrane helix</keyword>
<comment type="subcellular location">
    <subcellularLocation>
        <location evidence="1">Membrane</location>
        <topology evidence="1">Multi-pass membrane protein</topology>
    </subcellularLocation>
</comment>
<proteinExistence type="predicted"/>
<accession>A0ABQ5MJX2</accession>
<evidence type="ECO:0000256" key="3">
    <source>
        <dbReference type="ARBA" id="ARBA00022989"/>
    </source>
</evidence>
<dbReference type="Pfam" id="PF09685">
    <property type="entry name" value="MamF_MmsF"/>
    <property type="match status" value="1"/>
</dbReference>
<keyword evidence="4 5" id="KW-0472">Membrane</keyword>
<organism evidence="6 7">
    <name type="scientific">Neptunitalea lumnitzerae</name>
    <dbReference type="NCBI Taxonomy" id="2965509"/>
    <lineage>
        <taxon>Bacteria</taxon>
        <taxon>Pseudomonadati</taxon>
        <taxon>Bacteroidota</taxon>
        <taxon>Flavobacteriia</taxon>
        <taxon>Flavobacteriales</taxon>
        <taxon>Flavobacteriaceae</taxon>
        <taxon>Neptunitalea</taxon>
    </lineage>
</organism>
<evidence type="ECO:0000256" key="2">
    <source>
        <dbReference type="ARBA" id="ARBA00022692"/>
    </source>
</evidence>
<gene>
    <name evidence="6" type="ORF">Y10_20840</name>
</gene>
<protein>
    <submittedName>
        <fullName evidence="6">Membrane protein</fullName>
    </submittedName>
</protein>
<feature type="transmembrane region" description="Helical" evidence="5">
    <location>
        <begin position="6"/>
        <end position="25"/>
    </location>
</feature>
<name>A0ABQ5MJX2_9FLAO</name>
<keyword evidence="7" id="KW-1185">Reference proteome</keyword>
<keyword evidence="2 5" id="KW-0812">Transmembrane</keyword>